<keyword evidence="4" id="KW-1185">Reference proteome</keyword>
<name>A0ABP8GX01_9BURK</name>
<evidence type="ECO:0000256" key="1">
    <source>
        <dbReference type="ARBA" id="ARBA00005254"/>
    </source>
</evidence>
<dbReference type="Proteomes" id="UP001501671">
    <property type="component" value="Unassembled WGS sequence"/>
</dbReference>
<dbReference type="CDD" id="cd06558">
    <property type="entry name" value="crotonase-like"/>
    <property type="match status" value="1"/>
</dbReference>
<accession>A0ABP8GX01</accession>
<dbReference type="PANTHER" id="PTHR43802">
    <property type="entry name" value="ENOYL-COA HYDRATASE"/>
    <property type="match status" value="1"/>
</dbReference>
<reference evidence="4" key="1">
    <citation type="journal article" date="2019" name="Int. J. Syst. Evol. Microbiol.">
        <title>The Global Catalogue of Microorganisms (GCM) 10K type strain sequencing project: providing services to taxonomists for standard genome sequencing and annotation.</title>
        <authorList>
            <consortium name="The Broad Institute Genomics Platform"/>
            <consortium name="The Broad Institute Genome Sequencing Center for Infectious Disease"/>
            <person name="Wu L."/>
            <person name="Ma J."/>
        </authorList>
    </citation>
    <scope>NUCLEOTIDE SEQUENCE [LARGE SCALE GENOMIC DNA]</scope>
    <source>
        <strain evidence="4">JCM 17666</strain>
    </source>
</reference>
<dbReference type="Gene3D" id="1.10.12.10">
    <property type="entry name" value="Lyase 2-enoyl-coa Hydratase, Chain A, domain 2"/>
    <property type="match status" value="1"/>
</dbReference>
<comment type="similarity">
    <text evidence="1 2">Belongs to the enoyl-CoA hydratase/isomerase family.</text>
</comment>
<dbReference type="EMBL" id="BAABFO010000008">
    <property type="protein sequence ID" value="GAA4331196.1"/>
    <property type="molecule type" value="Genomic_DNA"/>
</dbReference>
<dbReference type="Pfam" id="PF00378">
    <property type="entry name" value="ECH_1"/>
    <property type="match status" value="1"/>
</dbReference>
<proteinExistence type="inferred from homology"/>
<protein>
    <submittedName>
        <fullName evidence="3">Crotonase/enoyl-CoA hydratase family protein</fullName>
    </submittedName>
</protein>
<evidence type="ECO:0000313" key="3">
    <source>
        <dbReference type="EMBL" id="GAA4331196.1"/>
    </source>
</evidence>
<dbReference type="PANTHER" id="PTHR43802:SF1">
    <property type="entry name" value="IP11341P-RELATED"/>
    <property type="match status" value="1"/>
</dbReference>
<dbReference type="InterPro" id="IPR029045">
    <property type="entry name" value="ClpP/crotonase-like_dom_sf"/>
</dbReference>
<dbReference type="PROSITE" id="PS00166">
    <property type="entry name" value="ENOYL_COA_HYDRATASE"/>
    <property type="match status" value="1"/>
</dbReference>
<dbReference type="RefSeq" id="WP_345248812.1">
    <property type="nucleotide sequence ID" value="NZ_BAABFO010000008.1"/>
</dbReference>
<dbReference type="InterPro" id="IPR001753">
    <property type="entry name" value="Enoyl-CoA_hydra/iso"/>
</dbReference>
<dbReference type="SUPFAM" id="SSF52096">
    <property type="entry name" value="ClpP/crotonase"/>
    <property type="match status" value="1"/>
</dbReference>
<dbReference type="InterPro" id="IPR014748">
    <property type="entry name" value="Enoyl-CoA_hydra_C"/>
</dbReference>
<evidence type="ECO:0000313" key="4">
    <source>
        <dbReference type="Proteomes" id="UP001501671"/>
    </source>
</evidence>
<organism evidence="3 4">
    <name type="scientific">Pigmentiphaga soli</name>
    <dbReference type="NCBI Taxonomy" id="1007095"/>
    <lineage>
        <taxon>Bacteria</taxon>
        <taxon>Pseudomonadati</taxon>
        <taxon>Pseudomonadota</taxon>
        <taxon>Betaproteobacteria</taxon>
        <taxon>Burkholderiales</taxon>
        <taxon>Alcaligenaceae</taxon>
        <taxon>Pigmentiphaga</taxon>
    </lineage>
</organism>
<evidence type="ECO:0000256" key="2">
    <source>
        <dbReference type="RuleBase" id="RU003707"/>
    </source>
</evidence>
<comment type="caution">
    <text evidence="3">The sequence shown here is derived from an EMBL/GenBank/DDBJ whole genome shotgun (WGS) entry which is preliminary data.</text>
</comment>
<gene>
    <name evidence="3" type="ORF">GCM10023144_19540</name>
</gene>
<dbReference type="InterPro" id="IPR018376">
    <property type="entry name" value="Enoyl-CoA_hyd/isom_CS"/>
</dbReference>
<sequence>MKDLEYDVADHIATLTLNRPEKKNAFTEDMLSEMCERLQQAQADDNVRVIVLTGAGDAFCSGGDVSRRANELEKGPPTVLQNKQRLMTKGPQRVALALTNVDKPVLAALNGVAVGAGMDLALMCDLRVATRSARLCEGYIRVGLVPGNGACYFLPRMVGVGKALELLWTADFISSEEALRLGLVEQVYDDDSFREQTAALARKIASAPPVQVRAIKRTLYQSLGTDLRTSLELVSSHMAIVNTTDDYREAIAAFKEKRQAHFQGK</sequence>
<dbReference type="Gene3D" id="3.90.226.10">
    <property type="entry name" value="2-enoyl-CoA Hydratase, Chain A, domain 1"/>
    <property type="match status" value="1"/>
</dbReference>